<evidence type="ECO:0000313" key="6">
    <source>
        <dbReference type="EMBL" id="GMG86196.1"/>
    </source>
</evidence>
<dbReference type="PANTHER" id="PTHR30249">
    <property type="entry name" value="PUTATIVE SEROTONIN TRANSPORTER"/>
    <property type="match status" value="1"/>
</dbReference>
<dbReference type="Pfam" id="PF04172">
    <property type="entry name" value="LrgB"/>
    <property type="match status" value="1"/>
</dbReference>
<dbReference type="PANTHER" id="PTHR30249:SF0">
    <property type="entry name" value="PLASTIDAL GLYCOLATE_GLYCERATE TRANSLOCATOR 1, CHLOROPLASTIC"/>
    <property type="match status" value="1"/>
</dbReference>
<keyword evidence="4 5" id="KW-0472">Membrane</keyword>
<evidence type="ECO:0000256" key="4">
    <source>
        <dbReference type="ARBA" id="ARBA00023136"/>
    </source>
</evidence>
<feature type="transmembrane region" description="Helical" evidence="5">
    <location>
        <begin position="62"/>
        <end position="79"/>
    </location>
</feature>
<keyword evidence="7" id="KW-1185">Reference proteome</keyword>
<dbReference type="InterPro" id="IPR007300">
    <property type="entry name" value="CidB/LrgB"/>
</dbReference>
<feature type="transmembrane region" description="Helical" evidence="5">
    <location>
        <begin position="32"/>
        <end position="50"/>
    </location>
</feature>
<gene>
    <name evidence="6" type="ORF">MNKW57_05170</name>
</gene>
<accession>A0ABQ6LVW0</accession>
<keyword evidence="3 5" id="KW-1133">Transmembrane helix</keyword>
<comment type="subcellular location">
    <subcellularLocation>
        <location evidence="1">Membrane</location>
        <topology evidence="1">Multi-pass membrane protein</topology>
    </subcellularLocation>
</comment>
<feature type="transmembrane region" description="Helical" evidence="5">
    <location>
        <begin position="204"/>
        <end position="225"/>
    </location>
</feature>
<evidence type="ECO:0000256" key="1">
    <source>
        <dbReference type="ARBA" id="ARBA00004141"/>
    </source>
</evidence>
<reference evidence="6 7" key="1">
    <citation type="submission" date="2023-04" db="EMBL/GenBank/DDBJ databases">
        <title>Marinobulbifer ophiurae gen. nov., sp. Nov., isolate from tissue of brittle star Ophioplocus japonicus.</title>
        <authorList>
            <person name="Kawano K."/>
            <person name="Sawayama S."/>
            <person name="Nakagawa S."/>
        </authorList>
    </citation>
    <scope>NUCLEOTIDE SEQUENCE [LARGE SCALE GENOMIC DNA]</scope>
    <source>
        <strain evidence="6 7">NKW57</strain>
    </source>
</reference>
<organism evidence="6 7">
    <name type="scientific">Biformimicrobium ophioploci</name>
    <dbReference type="NCBI Taxonomy" id="3036711"/>
    <lineage>
        <taxon>Bacteria</taxon>
        <taxon>Pseudomonadati</taxon>
        <taxon>Pseudomonadota</taxon>
        <taxon>Gammaproteobacteria</taxon>
        <taxon>Cellvibrionales</taxon>
        <taxon>Microbulbiferaceae</taxon>
        <taxon>Biformimicrobium</taxon>
    </lineage>
</organism>
<sequence length="229" mass="23684">MTDTTAQLLALFLNLTAFLVALAIYRRLPTPLLHPIIVSCVLVAATLYATGTGYDTYRKHSQLLYLMLGPAVVALAVPLKHHFKLVRRAAVPLMVTLLVTTLLSPLIAVLIALALGANEQALLALSAKSATTPIALALADEIGALQSLTAGIVVFSGVIGAVFGPPILTRLGITDPRVVGFALGLNAHAAGTARALELSALCGAFSGLAMGLCGTLTALLLPWALTMLS</sequence>
<proteinExistence type="predicted"/>
<feature type="transmembrane region" description="Helical" evidence="5">
    <location>
        <begin position="91"/>
        <end position="115"/>
    </location>
</feature>
<feature type="transmembrane region" description="Helical" evidence="5">
    <location>
        <begin position="148"/>
        <end position="168"/>
    </location>
</feature>
<dbReference type="Proteomes" id="UP001224392">
    <property type="component" value="Unassembled WGS sequence"/>
</dbReference>
<evidence type="ECO:0000256" key="2">
    <source>
        <dbReference type="ARBA" id="ARBA00022692"/>
    </source>
</evidence>
<protein>
    <submittedName>
        <fullName evidence="6">LrgB family protein</fullName>
    </submittedName>
</protein>
<evidence type="ECO:0000256" key="3">
    <source>
        <dbReference type="ARBA" id="ARBA00022989"/>
    </source>
</evidence>
<name>A0ABQ6LVW0_9GAMM</name>
<comment type="caution">
    <text evidence="6">The sequence shown here is derived from an EMBL/GenBank/DDBJ whole genome shotgun (WGS) entry which is preliminary data.</text>
</comment>
<dbReference type="EMBL" id="BSYJ01000001">
    <property type="protein sequence ID" value="GMG86196.1"/>
    <property type="molecule type" value="Genomic_DNA"/>
</dbReference>
<evidence type="ECO:0000256" key="5">
    <source>
        <dbReference type="SAM" id="Phobius"/>
    </source>
</evidence>
<evidence type="ECO:0000313" key="7">
    <source>
        <dbReference type="Proteomes" id="UP001224392"/>
    </source>
</evidence>
<keyword evidence="2 5" id="KW-0812">Transmembrane</keyword>
<dbReference type="RefSeq" id="WP_285762700.1">
    <property type="nucleotide sequence ID" value="NZ_BSYJ01000001.1"/>
</dbReference>
<feature type="transmembrane region" description="Helical" evidence="5">
    <location>
        <begin position="6"/>
        <end position="25"/>
    </location>
</feature>